<dbReference type="AlphaFoldDB" id="A0A1H9RCW1"/>
<dbReference type="STRING" id="1121357.SAMN05661109_00858"/>
<gene>
    <name evidence="1" type="ORF">SAMN05661109_00858</name>
</gene>
<keyword evidence="2" id="KW-1185">Reference proteome</keyword>
<dbReference type="Proteomes" id="UP000198929">
    <property type="component" value="Unassembled WGS sequence"/>
</dbReference>
<organism evidence="1 2">
    <name type="scientific">Corynebacterium cystitidis DSM 20524</name>
    <dbReference type="NCBI Taxonomy" id="1121357"/>
    <lineage>
        <taxon>Bacteria</taxon>
        <taxon>Bacillati</taxon>
        <taxon>Actinomycetota</taxon>
        <taxon>Actinomycetes</taxon>
        <taxon>Mycobacteriales</taxon>
        <taxon>Corynebacteriaceae</taxon>
        <taxon>Corynebacterium</taxon>
    </lineage>
</organism>
<evidence type="ECO:0000313" key="1">
    <source>
        <dbReference type="EMBL" id="SER70761.1"/>
    </source>
</evidence>
<proteinExistence type="predicted"/>
<dbReference type="RefSeq" id="WP_092256627.1">
    <property type="nucleotide sequence ID" value="NZ_CP047199.1"/>
</dbReference>
<name>A0A1H9RCW1_9CORY</name>
<reference evidence="2" key="1">
    <citation type="submission" date="2016-10" db="EMBL/GenBank/DDBJ databases">
        <authorList>
            <person name="Varghese N."/>
            <person name="Submissions S."/>
        </authorList>
    </citation>
    <scope>NUCLEOTIDE SEQUENCE [LARGE SCALE GENOMIC DNA]</scope>
    <source>
        <strain evidence="2">DSM 20524</strain>
    </source>
</reference>
<sequence>MELHELEFAFTEMMDAWSRRELTDAALIQGGEGLVEKLTALNSPDADVMAYRVRLGILPARNLTDQAGHFAEVKDLLALHESDPARFPAHPQAAPGSVELVDAQGRQLHNVLLEQVRFLTNLPYNADISRKTVFEGLELAQRYAADEDEKLHMLISCHQSMDAPEKVLDKLDQFLTNAPEDDLHTWLHRHDSAIMAYMETGDLARAEALLDKLTQVGAGIGYLPSVVYAQSLAYMSQFSDLNALVSRARHVLQVSVGRDGLHLGPILQVARFLMNGGLGEQALALVEQTEGIIEDPTSHVRELALFCRAATRHGFGQRELGRFGSPRWQRELRVDPQQVTCSALYEKFMVPARQEAEKFDRRNGTNHRMSELESDYEVPELESWYFRGTVVDSLTGVVNLPAYPDLGFEVDPELLSVINYLFELSDETAQLPSYIAESEDLPSLLSDMHSEEQFRGEEAAVKLEQIANDPATDKQVRTFIELELLNGATRYNRPVHATAVRALPVLAGVSPDAAVGLSINLAEGLQFRGEKDSGLTHACLSYAMGLMGSGFGNYRMSDGLFEAAFNSRRFLDAKVANDHTIRSVAADPSVAKDPDRARIRLFRQSHSALIQMYNYREAADRLHEAAYLAYGLGDYDTETFLLGLIVEAYCDAEEYNLAARYNDSINLDTPGLSLRSIFMGRAAGVRMASALIDELFDEQWPEKFKQLQESAEEWSATGDEEFHTLMARLVLDVAPKLEERGAWTLVREFTSWSAKFTQGARDTFYVRVVMCSQASAFAQSGMHREASLILESLLQRTQAAGDTLSARYALEQLEDYVHHYKDPAYLEVWEEITAG</sequence>
<evidence type="ECO:0000313" key="2">
    <source>
        <dbReference type="Proteomes" id="UP000198929"/>
    </source>
</evidence>
<dbReference type="EMBL" id="FOGQ01000002">
    <property type="protein sequence ID" value="SER70761.1"/>
    <property type="molecule type" value="Genomic_DNA"/>
</dbReference>
<protein>
    <submittedName>
        <fullName evidence="1">Uncharacterized protein</fullName>
    </submittedName>
</protein>
<accession>A0A1H9RCW1</accession>